<sequence>MIRIKIKTVFKFLAATVLGLFLLKTKDHEDVSDNYLYDSAPVPRACIIGAGYSGLGTARYMKEYGLNFTVFEASRYIGGTWRFDPHVGVDEDGLPLFTSMYKNLRTNTPRQTMEYSGFPFPEETPSYPTGPCFYKYLQRFAKHFGLLDNIQLRSLVTLVRWANDHWEVTYTKTDTKEKMTEVCNFVVVSSGEFSSPVIPDVERMNMYKGKIMHSHDYKDAEDFRGRRVLLVGAGASGLDLAMQLSNVTEKLFHSHHLNYNQPDFSPSYVKKPDIDSFTLTGALFVDGSTEDFDQVIFCTGYNYAHPFLDQSSGVTASQKFVLPLYRQTVNIKRPSMAFVGVSKKVINRVMDAQGQYVAALAAGKFELPPQEDMLKSWLDHVYEQQNMGKRIVDVNDEYFGNLTAEADVIPSPPVLTKIAKFNGKNRLDDLLNYRDYDYKIIDSQNYERRYVPRKELPCPIEMATEQMVHKKQPTYNFFCVAKAVTNSVPAGLLEISGFGLDDVGRIGLWFYYISGRKTGNEKKLAT</sequence>
<keyword evidence="8" id="KW-0732">Signal</keyword>
<dbReference type="GO" id="GO:0004499">
    <property type="term" value="F:N,N-dimethylaniline monooxygenase activity"/>
    <property type="evidence" value="ECO:0007669"/>
    <property type="project" value="InterPro"/>
</dbReference>
<comment type="similarity">
    <text evidence="2">Belongs to the FMO family.</text>
</comment>
<evidence type="ECO:0000256" key="3">
    <source>
        <dbReference type="ARBA" id="ARBA00022630"/>
    </source>
</evidence>
<evidence type="ECO:0000256" key="5">
    <source>
        <dbReference type="ARBA" id="ARBA00022857"/>
    </source>
</evidence>
<dbReference type="InterPro" id="IPR000960">
    <property type="entry name" value="Flavin_mOase"/>
</dbReference>
<protein>
    <recommendedName>
        <fullName evidence="11">Flavin-containing monooxygenase</fullName>
    </recommendedName>
</protein>
<name>A0A835G3W9_SPOEX</name>
<dbReference type="PANTHER" id="PTHR23023">
    <property type="entry name" value="DIMETHYLANILINE MONOOXYGENASE"/>
    <property type="match status" value="1"/>
</dbReference>
<keyword evidence="7" id="KW-0503">Monooxygenase</keyword>
<dbReference type="InterPro" id="IPR036188">
    <property type="entry name" value="FAD/NAD-bd_sf"/>
</dbReference>
<dbReference type="Pfam" id="PF00743">
    <property type="entry name" value="FMO-like"/>
    <property type="match status" value="2"/>
</dbReference>
<dbReference type="AlphaFoldDB" id="A0A835G3W9"/>
<reference evidence="9" key="1">
    <citation type="submission" date="2020-08" db="EMBL/GenBank/DDBJ databases">
        <title>Spodoptera exigua strain:BAW_Kor-Di-RS1 Genome sequencing and assembly.</title>
        <authorList>
            <person name="Kim J."/>
            <person name="Nam H.Y."/>
            <person name="Kwon M."/>
            <person name="Choi J.H."/>
            <person name="Cho S.R."/>
            <person name="Kim G.-H."/>
        </authorList>
    </citation>
    <scope>NUCLEOTIDE SEQUENCE</scope>
    <source>
        <strain evidence="9">BAW_Kor-Di-RS1</strain>
        <tissue evidence="9">Whole-body</tissue>
    </source>
</reference>
<keyword evidence="10" id="KW-1185">Reference proteome</keyword>
<comment type="caution">
    <text evidence="9">The sequence shown here is derived from an EMBL/GenBank/DDBJ whole genome shotgun (WGS) entry which is preliminary data.</text>
</comment>
<dbReference type="Gene3D" id="3.50.50.60">
    <property type="entry name" value="FAD/NAD(P)-binding domain"/>
    <property type="match status" value="2"/>
</dbReference>
<keyword evidence="3" id="KW-0285">Flavoprotein</keyword>
<evidence type="ECO:0008006" key="11">
    <source>
        <dbReference type="Google" id="ProtNLM"/>
    </source>
</evidence>
<evidence type="ECO:0000256" key="1">
    <source>
        <dbReference type="ARBA" id="ARBA00001974"/>
    </source>
</evidence>
<evidence type="ECO:0000256" key="8">
    <source>
        <dbReference type="SAM" id="SignalP"/>
    </source>
</evidence>
<dbReference type="PRINTS" id="PR00370">
    <property type="entry name" value="FMOXYGENASE"/>
</dbReference>
<organism evidence="9 10">
    <name type="scientific">Spodoptera exigua</name>
    <name type="common">Beet armyworm</name>
    <name type="synonym">Noctua fulgens</name>
    <dbReference type="NCBI Taxonomy" id="7107"/>
    <lineage>
        <taxon>Eukaryota</taxon>
        <taxon>Metazoa</taxon>
        <taxon>Ecdysozoa</taxon>
        <taxon>Arthropoda</taxon>
        <taxon>Hexapoda</taxon>
        <taxon>Insecta</taxon>
        <taxon>Pterygota</taxon>
        <taxon>Neoptera</taxon>
        <taxon>Endopterygota</taxon>
        <taxon>Lepidoptera</taxon>
        <taxon>Glossata</taxon>
        <taxon>Ditrysia</taxon>
        <taxon>Noctuoidea</taxon>
        <taxon>Noctuidae</taxon>
        <taxon>Amphipyrinae</taxon>
        <taxon>Spodoptera</taxon>
    </lineage>
</organism>
<dbReference type="InterPro" id="IPR020946">
    <property type="entry name" value="Flavin_mOase-like"/>
</dbReference>
<dbReference type="EMBL" id="JACKWZ010000747">
    <property type="protein sequence ID" value="KAF9405404.1"/>
    <property type="molecule type" value="Genomic_DNA"/>
</dbReference>
<feature type="non-terminal residue" evidence="9">
    <location>
        <position position="526"/>
    </location>
</feature>
<dbReference type="FunFam" id="3.50.50.60:FF:000138">
    <property type="entry name" value="Flavin-containing monooxygenase"/>
    <property type="match status" value="1"/>
</dbReference>
<dbReference type="InterPro" id="IPR050346">
    <property type="entry name" value="FMO-like"/>
</dbReference>
<feature type="signal peptide" evidence="8">
    <location>
        <begin position="1"/>
        <end position="19"/>
    </location>
</feature>
<evidence type="ECO:0000313" key="10">
    <source>
        <dbReference type="Proteomes" id="UP000648187"/>
    </source>
</evidence>
<dbReference type="SUPFAM" id="SSF51905">
    <property type="entry name" value="FAD/NAD(P)-binding domain"/>
    <property type="match status" value="2"/>
</dbReference>
<keyword evidence="5" id="KW-0521">NADP</keyword>
<dbReference type="GO" id="GO:0050660">
    <property type="term" value="F:flavin adenine dinucleotide binding"/>
    <property type="evidence" value="ECO:0007669"/>
    <property type="project" value="InterPro"/>
</dbReference>
<gene>
    <name evidence="9" type="ORF">HW555_013844</name>
</gene>
<evidence type="ECO:0000256" key="2">
    <source>
        <dbReference type="ARBA" id="ARBA00009183"/>
    </source>
</evidence>
<evidence type="ECO:0000256" key="4">
    <source>
        <dbReference type="ARBA" id="ARBA00022827"/>
    </source>
</evidence>
<feature type="chain" id="PRO_5032815927" description="Flavin-containing monooxygenase" evidence="8">
    <location>
        <begin position="20"/>
        <end position="526"/>
    </location>
</feature>
<evidence type="ECO:0000256" key="6">
    <source>
        <dbReference type="ARBA" id="ARBA00023002"/>
    </source>
</evidence>
<dbReference type="Proteomes" id="UP000648187">
    <property type="component" value="Unassembled WGS sequence"/>
</dbReference>
<accession>A0A835G3W9</accession>
<proteinExistence type="inferred from homology"/>
<comment type="cofactor">
    <cofactor evidence="1">
        <name>FAD</name>
        <dbReference type="ChEBI" id="CHEBI:57692"/>
    </cofactor>
</comment>
<dbReference type="GO" id="GO:0050661">
    <property type="term" value="F:NADP binding"/>
    <property type="evidence" value="ECO:0007669"/>
    <property type="project" value="InterPro"/>
</dbReference>
<keyword evidence="4" id="KW-0274">FAD</keyword>
<evidence type="ECO:0000256" key="7">
    <source>
        <dbReference type="ARBA" id="ARBA00023033"/>
    </source>
</evidence>
<evidence type="ECO:0000313" key="9">
    <source>
        <dbReference type="EMBL" id="KAF9405404.1"/>
    </source>
</evidence>
<keyword evidence="6" id="KW-0560">Oxidoreductase</keyword>